<evidence type="ECO:0000256" key="1">
    <source>
        <dbReference type="ARBA" id="ARBA00006484"/>
    </source>
</evidence>
<evidence type="ECO:0000313" key="4">
    <source>
        <dbReference type="EMBL" id="MBB2161772.1"/>
    </source>
</evidence>
<keyword evidence="3" id="KW-0472">Membrane</keyword>
<dbReference type="PANTHER" id="PTHR24321">
    <property type="entry name" value="DEHYDROGENASES, SHORT CHAIN"/>
    <property type="match status" value="1"/>
</dbReference>
<dbReference type="SUPFAM" id="SSF51735">
    <property type="entry name" value="NAD(P)-binding Rossmann-fold domains"/>
    <property type="match status" value="1"/>
</dbReference>
<gene>
    <name evidence="4" type="ORF">HLH48_16630</name>
</gene>
<accession>A0A7W4NPR5</accession>
<comment type="similarity">
    <text evidence="1">Belongs to the short-chain dehydrogenases/reductases (SDR) family.</text>
</comment>
<dbReference type="Gene3D" id="3.40.50.720">
    <property type="entry name" value="NAD(P)-binding Rossmann-like Domain"/>
    <property type="match status" value="1"/>
</dbReference>
<keyword evidence="3" id="KW-1133">Transmembrane helix</keyword>
<dbReference type="InterPro" id="IPR002347">
    <property type="entry name" value="SDR_fam"/>
</dbReference>
<comment type="caution">
    <text evidence="4">The sequence shown here is derived from an EMBL/GenBank/DDBJ whole genome shotgun (WGS) entry which is preliminary data.</text>
</comment>
<keyword evidence="2" id="KW-0560">Oxidoreductase</keyword>
<dbReference type="Proteomes" id="UP000589085">
    <property type="component" value="Unassembled WGS sequence"/>
</dbReference>
<protein>
    <submittedName>
        <fullName evidence="4">SDR family oxidoreductase</fullName>
    </submittedName>
</protein>
<evidence type="ECO:0000313" key="5">
    <source>
        <dbReference type="Proteomes" id="UP000589085"/>
    </source>
</evidence>
<dbReference type="RefSeq" id="WP_182998604.1">
    <property type="nucleotide sequence ID" value="NZ_JABEQJ010000025.1"/>
</dbReference>
<dbReference type="EMBL" id="JABEQJ010000025">
    <property type="protein sequence ID" value="MBB2161772.1"/>
    <property type="molecule type" value="Genomic_DNA"/>
</dbReference>
<proteinExistence type="inferred from homology"/>
<dbReference type="InterPro" id="IPR036291">
    <property type="entry name" value="NAD(P)-bd_dom_sf"/>
</dbReference>
<dbReference type="InterPro" id="IPR020904">
    <property type="entry name" value="Sc_DH/Rdtase_CS"/>
</dbReference>
<dbReference type="PRINTS" id="PR00081">
    <property type="entry name" value="GDHRDH"/>
</dbReference>
<feature type="transmembrane region" description="Helical" evidence="3">
    <location>
        <begin position="71"/>
        <end position="91"/>
    </location>
</feature>
<keyword evidence="3" id="KW-0812">Transmembrane</keyword>
<dbReference type="Pfam" id="PF00106">
    <property type="entry name" value="adh_short"/>
    <property type="match status" value="1"/>
</dbReference>
<evidence type="ECO:0000256" key="3">
    <source>
        <dbReference type="SAM" id="Phobius"/>
    </source>
</evidence>
<sequence>MPDALVIGAGGGIGRACVAALAARGFLVTAADRSLASAQSAIETLGAGHTAAECNVCNADMVDHVVASRPFAAMVYTAGIVATMAIIHTDFSLWRRIMAINLDGAAIVASAMARQMVERQEGGAMVFVSSAAGVRGEAHASAYSASKAGLIGMVQAVAAELTPHGIRVNAVAPGNVDTPMLREVAAGIAQTRGVAFETVWNALAHAGAAQRLIDPAEVGGVCAALCASEFSAVTGATIGVDAGYMLA</sequence>
<dbReference type="PROSITE" id="PS00061">
    <property type="entry name" value="ADH_SHORT"/>
    <property type="match status" value="1"/>
</dbReference>
<evidence type="ECO:0000256" key="2">
    <source>
        <dbReference type="ARBA" id="ARBA00023002"/>
    </source>
</evidence>
<name>A0A7W4NPR5_9PROT</name>
<dbReference type="PANTHER" id="PTHR24321:SF8">
    <property type="entry name" value="ESTRADIOL 17-BETA-DEHYDROGENASE 8-RELATED"/>
    <property type="match status" value="1"/>
</dbReference>
<dbReference type="CDD" id="cd05233">
    <property type="entry name" value="SDR_c"/>
    <property type="match status" value="1"/>
</dbReference>
<dbReference type="GO" id="GO:0016491">
    <property type="term" value="F:oxidoreductase activity"/>
    <property type="evidence" value="ECO:0007669"/>
    <property type="project" value="UniProtKB-KW"/>
</dbReference>
<organism evidence="4 5">
    <name type="scientific">Gluconacetobacter sacchari</name>
    <dbReference type="NCBI Taxonomy" id="92759"/>
    <lineage>
        <taxon>Bacteria</taxon>
        <taxon>Pseudomonadati</taxon>
        <taxon>Pseudomonadota</taxon>
        <taxon>Alphaproteobacteria</taxon>
        <taxon>Acetobacterales</taxon>
        <taxon>Acetobacteraceae</taxon>
        <taxon>Gluconacetobacter</taxon>
    </lineage>
</organism>
<reference evidence="4 5" key="1">
    <citation type="submission" date="2020-04" db="EMBL/GenBank/DDBJ databases">
        <title>Description of novel Gluconacetobacter.</title>
        <authorList>
            <person name="Sombolestani A."/>
        </authorList>
    </citation>
    <scope>NUCLEOTIDE SEQUENCE [LARGE SCALE GENOMIC DNA]</scope>
    <source>
        <strain evidence="4 5">LMG 19747</strain>
    </source>
</reference>
<dbReference type="AlphaFoldDB" id="A0A7W4NPR5"/>